<sequence>MSSEKFVNGVVSAADRKEDNKAGWGKYKVLIQGQTDPYEVSVPPEIKEHELKPGLEISLKKSVYDWILLSNSPFLTGGTTASKQDHQPSESKSNGQPKYSDWNDYQINTRDPKLEYQKYLEICANVHIAVITSGQVIDPDDVISRIFKKADEVYAYKQGGV</sequence>
<reference evidence="2" key="1">
    <citation type="submission" date="2020-04" db="EMBL/GenBank/DDBJ databases">
        <authorList>
            <person name="Zhang T."/>
        </authorList>
    </citation>
    <scope>NUCLEOTIDE SEQUENCE</scope>
    <source>
        <strain evidence="2">HKST-UBA10</strain>
    </source>
</reference>
<organism evidence="2 3">
    <name type="scientific">Candidatus Dojkabacteria bacterium</name>
    <dbReference type="NCBI Taxonomy" id="2099670"/>
    <lineage>
        <taxon>Bacteria</taxon>
        <taxon>Candidatus Dojkabacteria</taxon>
    </lineage>
</organism>
<feature type="compositionally biased region" description="Polar residues" evidence="1">
    <location>
        <begin position="90"/>
        <end position="103"/>
    </location>
</feature>
<feature type="region of interest" description="Disordered" evidence="1">
    <location>
        <begin position="78"/>
        <end position="103"/>
    </location>
</feature>
<dbReference type="AlphaFoldDB" id="A0A955L449"/>
<evidence type="ECO:0000256" key="1">
    <source>
        <dbReference type="SAM" id="MobiDB-lite"/>
    </source>
</evidence>
<dbReference type="Proteomes" id="UP000782843">
    <property type="component" value="Unassembled WGS sequence"/>
</dbReference>
<protein>
    <submittedName>
        <fullName evidence="2">Uncharacterized protein</fullName>
    </submittedName>
</protein>
<name>A0A955L449_9BACT</name>
<comment type="caution">
    <text evidence="2">The sequence shown here is derived from an EMBL/GenBank/DDBJ whole genome shotgun (WGS) entry which is preliminary data.</text>
</comment>
<reference evidence="2" key="2">
    <citation type="journal article" date="2021" name="Microbiome">
        <title>Successional dynamics and alternative stable states in a saline activated sludge microbial community over 9 years.</title>
        <authorList>
            <person name="Wang Y."/>
            <person name="Ye J."/>
            <person name="Ju F."/>
            <person name="Liu L."/>
            <person name="Boyd J.A."/>
            <person name="Deng Y."/>
            <person name="Parks D.H."/>
            <person name="Jiang X."/>
            <person name="Yin X."/>
            <person name="Woodcroft B.J."/>
            <person name="Tyson G.W."/>
            <person name="Hugenholtz P."/>
            <person name="Polz M.F."/>
            <person name="Zhang T."/>
        </authorList>
    </citation>
    <scope>NUCLEOTIDE SEQUENCE</scope>
    <source>
        <strain evidence="2">HKST-UBA10</strain>
    </source>
</reference>
<evidence type="ECO:0000313" key="3">
    <source>
        <dbReference type="Proteomes" id="UP000782843"/>
    </source>
</evidence>
<gene>
    <name evidence="2" type="ORF">KC660_04670</name>
</gene>
<dbReference type="EMBL" id="JAGQLG010000201">
    <property type="protein sequence ID" value="MCA9382669.1"/>
    <property type="molecule type" value="Genomic_DNA"/>
</dbReference>
<accession>A0A955L449</accession>
<proteinExistence type="predicted"/>
<evidence type="ECO:0000313" key="2">
    <source>
        <dbReference type="EMBL" id="MCA9382669.1"/>
    </source>
</evidence>